<dbReference type="GO" id="GO:0030255">
    <property type="term" value="P:protein secretion by the type IV secretion system"/>
    <property type="evidence" value="ECO:0007669"/>
    <property type="project" value="InterPro"/>
</dbReference>
<feature type="compositionally biased region" description="Polar residues" evidence="5">
    <location>
        <begin position="337"/>
        <end position="366"/>
    </location>
</feature>
<keyword evidence="2 6" id="KW-0812">Transmembrane</keyword>
<evidence type="ECO:0000256" key="5">
    <source>
        <dbReference type="SAM" id="MobiDB-lite"/>
    </source>
</evidence>
<dbReference type="Pfam" id="PF04610">
    <property type="entry name" value="TrbL"/>
    <property type="match status" value="1"/>
</dbReference>
<feature type="transmembrane region" description="Helical" evidence="6">
    <location>
        <begin position="226"/>
        <end position="259"/>
    </location>
</feature>
<feature type="transmembrane region" description="Helical" evidence="6">
    <location>
        <begin position="95"/>
        <end position="113"/>
    </location>
</feature>
<keyword evidence="3 6" id="KW-1133">Transmembrane helix</keyword>
<sequence>MPTVTAARCAPRATHRLQPLADANLGDFVFFKLVNDYFNSEIQEFGMDLMGRAMRWVSAIALTVTTLWILILGYRIATGQSRESAMATMIKAGKVALIISFASALGANGAMLHQSMTQNLDKEIHTLFTGKEGTAADAIDENLAYTQIALAALDAVRVESTEPEMLEKKGRAVMLAGFGTASPPMAAGAMLLLFKFTMAFLIGIGPIFILALIFDQTKDLFKKWLFYIIGTLFSMAMLSVVTSMVLKFTAKVAAAYWAVKFIPFGNAEGLSSQALQQGGIGLIMTMLIVTVPTIAAALWQGNMGTFMAYSAFGTAASPGPQGQPAGSYVPQQIARGDQQQISRGENSANQTARITGEIPTQASTPIGSRGQAARGSDQSI</sequence>
<dbReference type="InterPro" id="IPR007688">
    <property type="entry name" value="Conjugal_tfr_TrbL/VirB6"/>
</dbReference>
<evidence type="ECO:0000313" key="8">
    <source>
        <dbReference type="Proteomes" id="UP001058381"/>
    </source>
</evidence>
<organism evidence="7 8">
    <name type="scientific">Xanthomonas prunicola</name>
    <dbReference type="NCBI Taxonomy" id="2053930"/>
    <lineage>
        <taxon>Bacteria</taxon>
        <taxon>Pseudomonadati</taxon>
        <taxon>Pseudomonadota</taxon>
        <taxon>Gammaproteobacteria</taxon>
        <taxon>Lysobacterales</taxon>
        <taxon>Lysobacteraceae</taxon>
        <taxon>Xanthomonas</taxon>
    </lineage>
</organism>
<evidence type="ECO:0000256" key="4">
    <source>
        <dbReference type="ARBA" id="ARBA00023136"/>
    </source>
</evidence>
<evidence type="ECO:0000256" key="3">
    <source>
        <dbReference type="ARBA" id="ARBA00022989"/>
    </source>
</evidence>
<dbReference type="AlphaFoldDB" id="A0A9Q9J0Q8"/>
<feature type="region of interest" description="Disordered" evidence="5">
    <location>
        <begin position="320"/>
        <end position="380"/>
    </location>
</feature>
<evidence type="ECO:0000256" key="6">
    <source>
        <dbReference type="SAM" id="Phobius"/>
    </source>
</evidence>
<dbReference type="GeneID" id="75152831"/>
<keyword evidence="4 6" id="KW-0472">Membrane</keyword>
<dbReference type="RefSeq" id="WP_252165088.1">
    <property type="nucleotide sequence ID" value="NZ_CP094827.1"/>
</dbReference>
<dbReference type="GO" id="GO:0016020">
    <property type="term" value="C:membrane"/>
    <property type="evidence" value="ECO:0007669"/>
    <property type="project" value="UniProtKB-SubCell"/>
</dbReference>
<name>A0A9Q9J0Q8_9XANT</name>
<proteinExistence type="predicted"/>
<protein>
    <submittedName>
        <fullName evidence="7">Type IV secretion system protein</fullName>
    </submittedName>
</protein>
<dbReference type="Proteomes" id="UP001058381">
    <property type="component" value="Chromosome"/>
</dbReference>
<evidence type="ECO:0000256" key="1">
    <source>
        <dbReference type="ARBA" id="ARBA00004141"/>
    </source>
</evidence>
<evidence type="ECO:0000313" key="7">
    <source>
        <dbReference type="EMBL" id="UXA64390.1"/>
    </source>
</evidence>
<gene>
    <name evidence="7" type="ORF">M0D43_15720</name>
</gene>
<comment type="subcellular location">
    <subcellularLocation>
        <location evidence="1">Membrane</location>
        <topology evidence="1">Multi-pass membrane protein</topology>
    </subcellularLocation>
</comment>
<accession>A0A9Q9J0Q8</accession>
<feature type="transmembrane region" description="Helical" evidence="6">
    <location>
        <begin position="53"/>
        <end position="74"/>
    </location>
</feature>
<feature type="transmembrane region" description="Helical" evidence="6">
    <location>
        <begin position="279"/>
        <end position="299"/>
    </location>
</feature>
<evidence type="ECO:0000256" key="2">
    <source>
        <dbReference type="ARBA" id="ARBA00022692"/>
    </source>
</evidence>
<feature type="transmembrane region" description="Helical" evidence="6">
    <location>
        <begin position="192"/>
        <end position="214"/>
    </location>
</feature>
<reference evidence="7" key="1">
    <citation type="submission" date="2022-04" db="EMBL/GenBank/DDBJ databases">
        <title>Xanthomonas prunicola pv. tritici, a pathogen causing a previously unreported foliar disease of wheat.</title>
        <authorList>
            <person name="Clavijo F."/>
            <person name="Curland R.D."/>
            <person name="Dill-Macky R."/>
            <person name="Pereyra S."/>
            <person name="Roman-Reyna V."/>
            <person name="Siri M.I."/>
        </authorList>
    </citation>
    <scope>NUCLEOTIDE SEQUENCE</scope>
    <source>
        <strain evidence="7">CIX249</strain>
    </source>
</reference>
<dbReference type="EMBL" id="CP096142">
    <property type="protein sequence ID" value="UXA64390.1"/>
    <property type="molecule type" value="Genomic_DNA"/>
</dbReference>